<dbReference type="Gene3D" id="3.40.190.170">
    <property type="entry name" value="Bacterial extracellular solute-binding protein, family 7"/>
    <property type="match status" value="1"/>
</dbReference>
<comment type="subcellular location">
    <subcellularLocation>
        <location evidence="1">Periplasm</location>
    </subcellularLocation>
</comment>
<evidence type="ECO:0000256" key="5">
    <source>
        <dbReference type="ARBA" id="ARBA00022764"/>
    </source>
</evidence>
<evidence type="ECO:0000256" key="2">
    <source>
        <dbReference type="ARBA" id="ARBA00009023"/>
    </source>
</evidence>
<evidence type="ECO:0000256" key="1">
    <source>
        <dbReference type="ARBA" id="ARBA00004418"/>
    </source>
</evidence>
<accession>A0ABU1FD46</accession>
<gene>
    <name evidence="6" type="ORF">RGD00_19440</name>
</gene>
<keyword evidence="7" id="KW-1185">Reference proteome</keyword>
<name>A0ABU1FD46_9RHOB</name>
<comment type="caution">
    <text evidence="6">The sequence shown here is derived from an EMBL/GenBank/DDBJ whole genome shotgun (WGS) entry which is preliminary data.</text>
</comment>
<protein>
    <recommendedName>
        <fullName evidence="8">TRAP-type C4-dicarboxylate transport system substrate-binding protein</fullName>
    </recommendedName>
</protein>
<evidence type="ECO:0008006" key="8">
    <source>
        <dbReference type="Google" id="ProtNLM"/>
    </source>
</evidence>
<keyword evidence="5" id="KW-0574">Periplasm</keyword>
<organism evidence="6 7">
    <name type="scientific">Ruixingdingia sedimenti</name>
    <dbReference type="NCBI Taxonomy" id="3073604"/>
    <lineage>
        <taxon>Bacteria</taxon>
        <taxon>Pseudomonadati</taxon>
        <taxon>Pseudomonadota</taxon>
        <taxon>Alphaproteobacteria</taxon>
        <taxon>Rhodobacterales</taxon>
        <taxon>Paracoccaceae</taxon>
        <taxon>Ruixingdingia</taxon>
    </lineage>
</organism>
<evidence type="ECO:0000256" key="4">
    <source>
        <dbReference type="ARBA" id="ARBA00022729"/>
    </source>
</evidence>
<dbReference type="RefSeq" id="WP_310458935.1">
    <property type="nucleotide sequence ID" value="NZ_JAVKPH010000034.1"/>
</dbReference>
<dbReference type="PANTHER" id="PTHR33376:SF7">
    <property type="entry name" value="C4-DICARBOXYLATE-BINDING PROTEIN DCTB"/>
    <property type="match status" value="1"/>
</dbReference>
<evidence type="ECO:0000256" key="3">
    <source>
        <dbReference type="ARBA" id="ARBA00022448"/>
    </source>
</evidence>
<keyword evidence="3" id="KW-0813">Transport</keyword>
<comment type="similarity">
    <text evidence="2">Belongs to the bacterial solute-binding protein 7 family.</text>
</comment>
<dbReference type="PANTHER" id="PTHR33376">
    <property type="match status" value="1"/>
</dbReference>
<dbReference type="EMBL" id="JAVKPH010000034">
    <property type="protein sequence ID" value="MDR5654790.1"/>
    <property type="molecule type" value="Genomic_DNA"/>
</dbReference>
<dbReference type="InterPro" id="IPR038404">
    <property type="entry name" value="TRAP_DctP_sf"/>
</dbReference>
<dbReference type="Pfam" id="PF03480">
    <property type="entry name" value="DctP"/>
    <property type="match status" value="1"/>
</dbReference>
<reference evidence="6 7" key="1">
    <citation type="submission" date="2023-09" db="EMBL/GenBank/DDBJ databases">
        <title>Xinfangfangia sedmenti sp. nov., isolated the sedment.</title>
        <authorList>
            <person name="Xu L."/>
        </authorList>
    </citation>
    <scope>NUCLEOTIDE SEQUENCE [LARGE SCALE GENOMIC DNA]</scope>
    <source>
        <strain evidence="6 7">LG-4</strain>
    </source>
</reference>
<sequence length="372" mass="41073">MDPVTLRVATLYGPDNWFTKPMVAFTERVEERTGGKVKFEYYFAGSLVPAKDLASGLGSGLFEFGYVLGAYDPVRFPVDKWLGSLALPTDPNPVRETVLNALANMEWSTDLEAHRSELLEANIFPLMPSLPLTGPFGILCKEDNSTLESLQGKRIRVGGDTWTKEAQNLGMTPVSLPITEVYQAFQSGVIDCWMGGHNDIGALGFWDHGKYYNFAGLTGYAQSIFGFNKDVWEDFPQEVKDIIWEETPRFAAETVMWVMNAQVDSANKGIAANAHPVVPDAAMRAKIEAYHDQVRATAATEAPASVTEPAAAIAELTAIREKWRQASIDRLGFAEDYASWAEFAQKTKDSPPDFAPLTAAFAEIIDQLRTKE</sequence>
<evidence type="ECO:0000313" key="7">
    <source>
        <dbReference type="Proteomes" id="UP001247754"/>
    </source>
</evidence>
<evidence type="ECO:0000313" key="6">
    <source>
        <dbReference type="EMBL" id="MDR5654790.1"/>
    </source>
</evidence>
<keyword evidence="4" id="KW-0732">Signal</keyword>
<proteinExistence type="inferred from homology"/>
<dbReference type="Proteomes" id="UP001247754">
    <property type="component" value="Unassembled WGS sequence"/>
</dbReference>
<dbReference type="InterPro" id="IPR018389">
    <property type="entry name" value="DctP_fam"/>
</dbReference>